<organism evidence="3 4">
    <name type="scientific">Paenibacillus sambharensis</name>
    <dbReference type="NCBI Taxonomy" id="1803190"/>
    <lineage>
        <taxon>Bacteria</taxon>
        <taxon>Bacillati</taxon>
        <taxon>Bacillota</taxon>
        <taxon>Bacilli</taxon>
        <taxon>Bacillales</taxon>
        <taxon>Paenibacillaceae</taxon>
        <taxon>Paenibacillus</taxon>
    </lineage>
</organism>
<evidence type="ECO:0000313" key="3">
    <source>
        <dbReference type="EMBL" id="PZD96351.1"/>
    </source>
</evidence>
<gene>
    <name evidence="3" type="ORF">DNH61_08340</name>
</gene>
<dbReference type="InterPro" id="IPR011761">
    <property type="entry name" value="ATP-grasp"/>
</dbReference>
<keyword evidence="1" id="KW-0547">Nucleotide-binding</keyword>
<dbReference type="OrthoDB" id="7869153at2"/>
<sequence length="246" mass="27608">MTYSRDKLTKYRVMRNASALAASLPHTRSLSKLHLQSLLKQYGKVIVKPSGGYGGAGVMSVSVKGTGYEVHYGRSRKTFSSLPLLYSYIKSKTGGLRYIVQRKIPLAKVKGRPFDIRVMVQRTKKSGWSVTGKLAKIAGPGYIVTNVARSKGRVAPLADAISSSNITGKSVKQLQSQIDRVSLRSAKQLQKYYRIDTVGLDIGLDAKGKAWIIEPNFKPDKSLFRKLRDKSMYRAVMSFYNRRYYR</sequence>
<evidence type="ECO:0000313" key="4">
    <source>
        <dbReference type="Proteomes" id="UP000249522"/>
    </source>
</evidence>
<keyword evidence="4" id="KW-1185">Reference proteome</keyword>
<dbReference type="Pfam" id="PF14398">
    <property type="entry name" value="ATPgrasp_YheCD"/>
    <property type="match status" value="1"/>
</dbReference>
<dbReference type="PROSITE" id="PS50975">
    <property type="entry name" value="ATP_GRASP"/>
    <property type="match status" value="1"/>
</dbReference>
<dbReference type="GO" id="GO:0046872">
    <property type="term" value="F:metal ion binding"/>
    <property type="evidence" value="ECO:0007669"/>
    <property type="project" value="InterPro"/>
</dbReference>
<keyword evidence="1" id="KW-0067">ATP-binding</keyword>
<accession>A0A2W1LXA8</accession>
<evidence type="ECO:0000259" key="2">
    <source>
        <dbReference type="PROSITE" id="PS50975"/>
    </source>
</evidence>
<dbReference type="RefSeq" id="WP_111146205.1">
    <property type="nucleotide sequence ID" value="NZ_QKRB01000040.1"/>
</dbReference>
<dbReference type="InterPro" id="IPR026838">
    <property type="entry name" value="YheC/D"/>
</dbReference>
<dbReference type="SUPFAM" id="SSF56059">
    <property type="entry name" value="Glutathione synthetase ATP-binding domain-like"/>
    <property type="match status" value="1"/>
</dbReference>
<evidence type="ECO:0000256" key="1">
    <source>
        <dbReference type="PROSITE-ProRule" id="PRU00409"/>
    </source>
</evidence>
<dbReference type="AlphaFoldDB" id="A0A2W1LXA8"/>
<comment type="caution">
    <text evidence="3">The sequence shown here is derived from an EMBL/GenBank/DDBJ whole genome shotgun (WGS) entry which is preliminary data.</text>
</comment>
<dbReference type="GO" id="GO:0005524">
    <property type="term" value="F:ATP binding"/>
    <property type="evidence" value="ECO:0007669"/>
    <property type="project" value="UniProtKB-UniRule"/>
</dbReference>
<dbReference type="EMBL" id="QKRB01000040">
    <property type="protein sequence ID" value="PZD96351.1"/>
    <property type="molecule type" value="Genomic_DNA"/>
</dbReference>
<name>A0A2W1LXA8_9BACL</name>
<dbReference type="Gene3D" id="3.30.470.20">
    <property type="entry name" value="ATP-grasp fold, B domain"/>
    <property type="match status" value="1"/>
</dbReference>
<proteinExistence type="predicted"/>
<dbReference type="Proteomes" id="UP000249522">
    <property type="component" value="Unassembled WGS sequence"/>
</dbReference>
<reference evidence="3 4" key="1">
    <citation type="submission" date="2018-06" db="EMBL/GenBank/DDBJ databases">
        <title>Paenibacillus imtechensis sp. nov.</title>
        <authorList>
            <person name="Pinnaka A.K."/>
            <person name="Singh H."/>
            <person name="Kaur M."/>
        </authorList>
    </citation>
    <scope>NUCLEOTIDE SEQUENCE [LARGE SCALE GENOMIC DNA]</scope>
    <source>
        <strain evidence="3 4">SMB1</strain>
    </source>
</reference>
<feature type="domain" description="ATP-grasp" evidence="2">
    <location>
        <begin position="5"/>
        <end position="241"/>
    </location>
</feature>
<protein>
    <recommendedName>
        <fullName evidence="2">ATP-grasp domain-containing protein</fullName>
    </recommendedName>
</protein>